<evidence type="ECO:0000256" key="1">
    <source>
        <dbReference type="ARBA" id="ARBA00005234"/>
    </source>
</evidence>
<evidence type="ECO:0000313" key="6">
    <source>
        <dbReference type="EMBL" id="KAJ0221974.1"/>
    </source>
</evidence>
<dbReference type="AlphaFoldDB" id="A0A9R1XUF5"/>
<accession>A0A9R1XUF5</accession>
<dbReference type="PROSITE" id="PS50600">
    <property type="entry name" value="ULP_PROTEASE"/>
    <property type="match status" value="1"/>
</dbReference>
<proteinExistence type="inferred from homology"/>
<keyword evidence="7" id="KW-1185">Reference proteome</keyword>
<dbReference type="SUPFAM" id="SSF54001">
    <property type="entry name" value="Cysteine proteinases"/>
    <property type="match status" value="1"/>
</dbReference>
<protein>
    <recommendedName>
        <fullName evidence="5">Ubiquitin-like protease family profile domain-containing protein</fullName>
    </recommendedName>
</protein>
<dbReference type="Proteomes" id="UP000235145">
    <property type="component" value="Unassembled WGS sequence"/>
</dbReference>
<dbReference type="GO" id="GO:0008234">
    <property type="term" value="F:cysteine-type peptidase activity"/>
    <property type="evidence" value="ECO:0007669"/>
    <property type="project" value="UniProtKB-KW"/>
</dbReference>
<keyword evidence="4" id="KW-0788">Thiol protease</keyword>
<keyword evidence="2" id="KW-0645">Protease</keyword>
<dbReference type="Pfam" id="PF02902">
    <property type="entry name" value="Peptidase_C48"/>
    <property type="match status" value="1"/>
</dbReference>
<dbReference type="GO" id="GO:0006508">
    <property type="term" value="P:proteolysis"/>
    <property type="evidence" value="ECO:0007669"/>
    <property type="project" value="UniProtKB-KW"/>
</dbReference>
<dbReference type="Gene3D" id="3.40.395.10">
    <property type="entry name" value="Adenoviral Proteinase, Chain A"/>
    <property type="match status" value="1"/>
</dbReference>
<name>A0A9R1XUF5_LACSA</name>
<evidence type="ECO:0000256" key="2">
    <source>
        <dbReference type="ARBA" id="ARBA00022670"/>
    </source>
</evidence>
<evidence type="ECO:0000256" key="4">
    <source>
        <dbReference type="ARBA" id="ARBA00022807"/>
    </source>
</evidence>
<dbReference type="InterPro" id="IPR038765">
    <property type="entry name" value="Papain-like_cys_pep_sf"/>
</dbReference>
<evidence type="ECO:0000259" key="5">
    <source>
        <dbReference type="PROSITE" id="PS50600"/>
    </source>
</evidence>
<evidence type="ECO:0000313" key="7">
    <source>
        <dbReference type="Proteomes" id="UP000235145"/>
    </source>
</evidence>
<dbReference type="InterPro" id="IPR003653">
    <property type="entry name" value="Peptidase_C48_C"/>
</dbReference>
<reference evidence="6 7" key="1">
    <citation type="journal article" date="2017" name="Nat. Commun.">
        <title>Genome assembly with in vitro proximity ligation data and whole-genome triplication in lettuce.</title>
        <authorList>
            <person name="Reyes-Chin-Wo S."/>
            <person name="Wang Z."/>
            <person name="Yang X."/>
            <person name="Kozik A."/>
            <person name="Arikit S."/>
            <person name="Song C."/>
            <person name="Xia L."/>
            <person name="Froenicke L."/>
            <person name="Lavelle D.O."/>
            <person name="Truco M.J."/>
            <person name="Xia R."/>
            <person name="Zhu S."/>
            <person name="Xu C."/>
            <person name="Xu H."/>
            <person name="Xu X."/>
            <person name="Cox K."/>
            <person name="Korf I."/>
            <person name="Meyers B.C."/>
            <person name="Michelmore R.W."/>
        </authorList>
    </citation>
    <scope>NUCLEOTIDE SEQUENCE [LARGE SCALE GENOMIC DNA]</scope>
    <source>
        <strain evidence="7">cv. Salinas</strain>
        <tissue evidence="6">Seedlings</tissue>
    </source>
</reference>
<dbReference type="PANTHER" id="PTHR12606:SF151">
    <property type="entry name" value="UBIQUITIN-LIKE PROTEASE FAMILY PROFILE DOMAIN-CONTAINING PROTEIN"/>
    <property type="match status" value="1"/>
</dbReference>
<evidence type="ECO:0000256" key="3">
    <source>
        <dbReference type="ARBA" id="ARBA00022801"/>
    </source>
</evidence>
<sequence length="227" mass="27039">MHREFWSMLFGHTQNSWLDETISTITFATYHRRFEAERHTIIPPKFLVCHLLEDGNDWRAFMSGIATYPDIMVPWWDVDRVYMLIHSYPNHWLFGELRLESIEVHLYDSLGRGTFENFELDGTLSKFEAWVAKFLDKTNYWKRRNIPKRPLNMTFTLEDSVPQQSSVLGDCVVFVCMFMEQLVSGQPIHEFMDPKNADLEFRQRMDKIYWGSCVGPMWLDVIYSYLP</sequence>
<comment type="similarity">
    <text evidence="1">Belongs to the peptidase C48 family.</text>
</comment>
<dbReference type="PANTHER" id="PTHR12606">
    <property type="entry name" value="SENTRIN/SUMO-SPECIFIC PROTEASE"/>
    <property type="match status" value="1"/>
</dbReference>
<comment type="caution">
    <text evidence="6">The sequence shown here is derived from an EMBL/GenBank/DDBJ whole genome shotgun (WGS) entry which is preliminary data.</text>
</comment>
<organism evidence="6 7">
    <name type="scientific">Lactuca sativa</name>
    <name type="common">Garden lettuce</name>
    <dbReference type="NCBI Taxonomy" id="4236"/>
    <lineage>
        <taxon>Eukaryota</taxon>
        <taxon>Viridiplantae</taxon>
        <taxon>Streptophyta</taxon>
        <taxon>Embryophyta</taxon>
        <taxon>Tracheophyta</taxon>
        <taxon>Spermatophyta</taxon>
        <taxon>Magnoliopsida</taxon>
        <taxon>eudicotyledons</taxon>
        <taxon>Gunneridae</taxon>
        <taxon>Pentapetalae</taxon>
        <taxon>asterids</taxon>
        <taxon>campanulids</taxon>
        <taxon>Asterales</taxon>
        <taxon>Asteraceae</taxon>
        <taxon>Cichorioideae</taxon>
        <taxon>Cichorieae</taxon>
        <taxon>Lactucinae</taxon>
        <taxon>Lactuca</taxon>
    </lineage>
</organism>
<dbReference type="EMBL" id="NBSK02000002">
    <property type="protein sequence ID" value="KAJ0221974.1"/>
    <property type="molecule type" value="Genomic_DNA"/>
</dbReference>
<gene>
    <name evidence="6" type="ORF">LSAT_V11C200066430</name>
</gene>
<feature type="domain" description="Ubiquitin-like protease family profile" evidence="5">
    <location>
        <begin position="1"/>
        <end position="182"/>
    </location>
</feature>
<keyword evidence="3" id="KW-0378">Hydrolase</keyword>